<reference evidence="8 9" key="1">
    <citation type="journal article" date="2018" name="Biotechnol. Biofuels">
        <title>Integrative visual omics of the white-rot fungus Polyporus brumalis exposes the biotechnological potential of its oxidative enzymes for delignifying raw plant biomass.</title>
        <authorList>
            <person name="Miyauchi S."/>
            <person name="Rancon A."/>
            <person name="Drula E."/>
            <person name="Hage H."/>
            <person name="Chaduli D."/>
            <person name="Favel A."/>
            <person name="Grisel S."/>
            <person name="Henrissat B."/>
            <person name="Herpoel-Gimbert I."/>
            <person name="Ruiz-Duenas F.J."/>
            <person name="Chevret D."/>
            <person name="Hainaut M."/>
            <person name="Lin J."/>
            <person name="Wang M."/>
            <person name="Pangilinan J."/>
            <person name="Lipzen A."/>
            <person name="Lesage-Meessen L."/>
            <person name="Navarro D."/>
            <person name="Riley R."/>
            <person name="Grigoriev I.V."/>
            <person name="Zhou S."/>
            <person name="Raouche S."/>
            <person name="Rosso M.N."/>
        </authorList>
    </citation>
    <scope>NUCLEOTIDE SEQUENCE [LARGE SCALE GENOMIC DNA]</scope>
    <source>
        <strain evidence="8 9">BRFM 1820</strain>
    </source>
</reference>
<keyword evidence="4 7" id="KW-0560">Oxidoreductase</keyword>
<dbReference type="OrthoDB" id="1844152at2759"/>
<accession>A0A371DD95</accession>
<evidence type="ECO:0000256" key="7">
    <source>
        <dbReference type="RuleBase" id="RU000461"/>
    </source>
</evidence>
<evidence type="ECO:0000256" key="5">
    <source>
        <dbReference type="ARBA" id="ARBA00023004"/>
    </source>
</evidence>
<gene>
    <name evidence="8" type="ORF">OH76DRAFT_1348623</name>
</gene>
<dbReference type="GO" id="GO:0016705">
    <property type="term" value="F:oxidoreductase activity, acting on paired donors, with incorporation or reduction of molecular oxygen"/>
    <property type="evidence" value="ECO:0007669"/>
    <property type="project" value="InterPro"/>
</dbReference>
<dbReference type="PROSITE" id="PS00086">
    <property type="entry name" value="CYTOCHROME_P450"/>
    <property type="match status" value="1"/>
</dbReference>
<evidence type="ECO:0000256" key="4">
    <source>
        <dbReference type="ARBA" id="ARBA00023002"/>
    </source>
</evidence>
<dbReference type="PANTHER" id="PTHR46206">
    <property type="entry name" value="CYTOCHROME P450"/>
    <property type="match status" value="1"/>
</dbReference>
<dbReference type="EMBL" id="KZ857399">
    <property type="protein sequence ID" value="RDX50486.1"/>
    <property type="molecule type" value="Genomic_DNA"/>
</dbReference>
<dbReference type="InterPro" id="IPR017972">
    <property type="entry name" value="Cyt_P450_CS"/>
</dbReference>
<keyword evidence="7" id="KW-0503">Monooxygenase</keyword>
<dbReference type="InterPro" id="IPR001128">
    <property type="entry name" value="Cyt_P450"/>
</dbReference>
<evidence type="ECO:0000256" key="2">
    <source>
        <dbReference type="ARBA" id="ARBA00010617"/>
    </source>
</evidence>
<dbReference type="PRINTS" id="PR00463">
    <property type="entry name" value="EP450I"/>
</dbReference>
<dbReference type="GO" id="GO:0004497">
    <property type="term" value="F:monooxygenase activity"/>
    <property type="evidence" value="ECO:0007669"/>
    <property type="project" value="UniProtKB-KW"/>
</dbReference>
<dbReference type="GO" id="GO:0020037">
    <property type="term" value="F:heme binding"/>
    <property type="evidence" value="ECO:0007669"/>
    <property type="project" value="InterPro"/>
</dbReference>
<proteinExistence type="inferred from homology"/>
<keyword evidence="9" id="KW-1185">Reference proteome</keyword>
<name>A0A371DD95_9APHY</name>
<evidence type="ECO:0000313" key="8">
    <source>
        <dbReference type="EMBL" id="RDX50486.1"/>
    </source>
</evidence>
<comment type="cofactor">
    <cofactor evidence="1 6">
        <name>heme</name>
        <dbReference type="ChEBI" id="CHEBI:30413"/>
    </cofactor>
</comment>
<keyword evidence="5 6" id="KW-0408">Iron</keyword>
<dbReference type="AlphaFoldDB" id="A0A371DD95"/>
<dbReference type="Pfam" id="PF00067">
    <property type="entry name" value="p450"/>
    <property type="match status" value="1"/>
</dbReference>
<keyword evidence="3 6" id="KW-0479">Metal-binding</keyword>
<organism evidence="8 9">
    <name type="scientific">Lentinus brumalis</name>
    <dbReference type="NCBI Taxonomy" id="2498619"/>
    <lineage>
        <taxon>Eukaryota</taxon>
        <taxon>Fungi</taxon>
        <taxon>Dikarya</taxon>
        <taxon>Basidiomycota</taxon>
        <taxon>Agaricomycotina</taxon>
        <taxon>Agaricomycetes</taxon>
        <taxon>Polyporales</taxon>
        <taxon>Polyporaceae</taxon>
        <taxon>Lentinus</taxon>
    </lineage>
</organism>
<evidence type="ECO:0000313" key="9">
    <source>
        <dbReference type="Proteomes" id="UP000256964"/>
    </source>
</evidence>
<comment type="similarity">
    <text evidence="2 7">Belongs to the cytochrome P450 family.</text>
</comment>
<protein>
    <submittedName>
        <fullName evidence="8">Cytochrome P450</fullName>
    </submittedName>
</protein>
<keyword evidence="6 7" id="KW-0349">Heme</keyword>
<dbReference type="InterPro" id="IPR036396">
    <property type="entry name" value="Cyt_P450_sf"/>
</dbReference>
<dbReference type="InterPro" id="IPR002401">
    <property type="entry name" value="Cyt_P450_E_grp-I"/>
</dbReference>
<dbReference type="STRING" id="139420.A0A371DD95"/>
<feature type="binding site" description="axial binding residue" evidence="6">
    <location>
        <position position="440"/>
    </location>
    <ligand>
        <name>heme</name>
        <dbReference type="ChEBI" id="CHEBI:30413"/>
    </ligand>
    <ligandPart>
        <name>Fe</name>
        <dbReference type="ChEBI" id="CHEBI:18248"/>
    </ligandPart>
</feature>
<dbReference type="SUPFAM" id="SSF48264">
    <property type="entry name" value="Cytochrome P450"/>
    <property type="match status" value="1"/>
</dbReference>
<dbReference type="CDD" id="cd11041">
    <property type="entry name" value="CYP503A1-like"/>
    <property type="match status" value="1"/>
</dbReference>
<dbReference type="Proteomes" id="UP000256964">
    <property type="component" value="Unassembled WGS sequence"/>
</dbReference>
<evidence type="ECO:0000256" key="3">
    <source>
        <dbReference type="ARBA" id="ARBA00022723"/>
    </source>
</evidence>
<evidence type="ECO:0000256" key="6">
    <source>
        <dbReference type="PIRSR" id="PIRSR602401-1"/>
    </source>
</evidence>
<sequence>MDRLAVACACMTLLAAQLFAKWYYNPLRHVPTAGGPSIPLLSYLAAYRFARHPEDVLQEGYDKFHGSTFKVALPHRWMVVVSGPDGVEDMRRRADNDLSIKDGFNEILQTEHIMGRDVNENRWHVDVIKSSLTPNLPSIFPELLDELPLAVQDNLLCEDGWTAVNVFPAVLNIVARLSSRVFVGLPLCRSLPYIRLAIRFTAARLKDANTLKLIPSVLRPIAARFLNNTRSALLEANAYIEPMIRARRADMERFGDDWQDRPNDLLQWFMDEASMKNMSDEAIPPRLFLINFASIHTSSMSMVNALHHLAAYPEYTAPLRTEVEQVITSDGWTKAAIDKMWKVDSFLRESQRSRTVARFALNRVAMRDLTLVDGTSIPKGTLIATAPSPAHRDQKYYHKADIFDPFRFSSIREETGVSAAQAFTHTSAKWLAFGHGKHACPGRFFAADELKALLAYIVLNYDIKVDDPPNGAQGVVTDKLLVRKRKTDSQDFAFRSSPGDPSL</sequence>
<dbReference type="Gene3D" id="1.10.630.10">
    <property type="entry name" value="Cytochrome P450"/>
    <property type="match status" value="1"/>
</dbReference>
<dbReference type="GO" id="GO:0005506">
    <property type="term" value="F:iron ion binding"/>
    <property type="evidence" value="ECO:0007669"/>
    <property type="project" value="InterPro"/>
</dbReference>
<evidence type="ECO:0000256" key="1">
    <source>
        <dbReference type="ARBA" id="ARBA00001971"/>
    </source>
</evidence>